<proteinExistence type="predicted"/>
<evidence type="ECO:0000313" key="1">
    <source>
        <dbReference type="EMBL" id="KAJ4937733.1"/>
    </source>
</evidence>
<name>A0AAD6B6J3_9TELE</name>
<protein>
    <submittedName>
        <fullName evidence="1">Uncharacterized protein</fullName>
    </submittedName>
</protein>
<dbReference type="AlphaFoldDB" id="A0AAD6B6J3"/>
<comment type="caution">
    <text evidence="1">The sequence shown here is derived from an EMBL/GenBank/DDBJ whole genome shotgun (WGS) entry which is preliminary data.</text>
</comment>
<reference evidence="1" key="1">
    <citation type="submission" date="2022-11" db="EMBL/GenBank/DDBJ databases">
        <title>Chromosome-level genome of Pogonophryne albipinna.</title>
        <authorList>
            <person name="Jo E."/>
        </authorList>
    </citation>
    <scope>NUCLEOTIDE SEQUENCE</scope>
    <source>
        <strain evidence="1">SGF0006</strain>
        <tissue evidence="1">Muscle</tissue>
    </source>
</reference>
<dbReference type="Proteomes" id="UP001219934">
    <property type="component" value="Unassembled WGS sequence"/>
</dbReference>
<organism evidence="1 2">
    <name type="scientific">Pogonophryne albipinna</name>
    <dbReference type="NCBI Taxonomy" id="1090488"/>
    <lineage>
        <taxon>Eukaryota</taxon>
        <taxon>Metazoa</taxon>
        <taxon>Chordata</taxon>
        <taxon>Craniata</taxon>
        <taxon>Vertebrata</taxon>
        <taxon>Euteleostomi</taxon>
        <taxon>Actinopterygii</taxon>
        <taxon>Neopterygii</taxon>
        <taxon>Teleostei</taxon>
        <taxon>Neoteleostei</taxon>
        <taxon>Acanthomorphata</taxon>
        <taxon>Eupercaria</taxon>
        <taxon>Perciformes</taxon>
        <taxon>Notothenioidei</taxon>
        <taxon>Pogonophryne</taxon>
    </lineage>
</organism>
<keyword evidence="2" id="KW-1185">Reference proteome</keyword>
<evidence type="ECO:0000313" key="2">
    <source>
        <dbReference type="Proteomes" id="UP001219934"/>
    </source>
</evidence>
<dbReference type="EMBL" id="JAPTMU010000009">
    <property type="protein sequence ID" value="KAJ4937733.1"/>
    <property type="molecule type" value="Genomic_DNA"/>
</dbReference>
<gene>
    <name evidence="1" type="ORF">JOQ06_002364</name>
</gene>
<sequence>MTPAYVPALQSPVTLGSTDLMQDYRLRRQSLEALLRILPSKNTQGWSRETGAHWEKIAALRQEAIITLKNHCKGGCRAASTSIMPGLAPS</sequence>
<accession>A0AAD6B6J3</accession>